<accession>A0AA39PIE6</accession>
<organism evidence="1 2">
    <name type="scientific">Armillaria novae-zelandiae</name>
    <dbReference type="NCBI Taxonomy" id="153914"/>
    <lineage>
        <taxon>Eukaryota</taxon>
        <taxon>Fungi</taxon>
        <taxon>Dikarya</taxon>
        <taxon>Basidiomycota</taxon>
        <taxon>Agaricomycotina</taxon>
        <taxon>Agaricomycetes</taxon>
        <taxon>Agaricomycetidae</taxon>
        <taxon>Agaricales</taxon>
        <taxon>Marasmiineae</taxon>
        <taxon>Physalacriaceae</taxon>
        <taxon>Armillaria</taxon>
    </lineage>
</organism>
<comment type="caution">
    <text evidence="1">The sequence shown here is derived from an EMBL/GenBank/DDBJ whole genome shotgun (WGS) entry which is preliminary data.</text>
</comment>
<gene>
    <name evidence="1" type="ORF">IW261DRAFT_983213</name>
</gene>
<protein>
    <submittedName>
        <fullName evidence="1">Uncharacterized protein</fullName>
    </submittedName>
</protein>
<name>A0AA39PIE6_9AGAR</name>
<dbReference type="EMBL" id="JAUEPR010000006">
    <property type="protein sequence ID" value="KAK0483818.1"/>
    <property type="molecule type" value="Genomic_DNA"/>
</dbReference>
<dbReference type="AlphaFoldDB" id="A0AA39PIE6"/>
<evidence type="ECO:0000313" key="1">
    <source>
        <dbReference type="EMBL" id="KAK0483818.1"/>
    </source>
</evidence>
<keyword evidence="2" id="KW-1185">Reference proteome</keyword>
<evidence type="ECO:0000313" key="2">
    <source>
        <dbReference type="Proteomes" id="UP001175227"/>
    </source>
</evidence>
<proteinExistence type="predicted"/>
<dbReference type="Proteomes" id="UP001175227">
    <property type="component" value="Unassembled WGS sequence"/>
</dbReference>
<reference evidence="1" key="1">
    <citation type="submission" date="2023-06" db="EMBL/GenBank/DDBJ databases">
        <authorList>
            <consortium name="Lawrence Berkeley National Laboratory"/>
            <person name="Ahrendt S."/>
            <person name="Sahu N."/>
            <person name="Indic B."/>
            <person name="Wong-Bajracharya J."/>
            <person name="Merenyi Z."/>
            <person name="Ke H.-M."/>
            <person name="Monk M."/>
            <person name="Kocsube S."/>
            <person name="Drula E."/>
            <person name="Lipzen A."/>
            <person name="Balint B."/>
            <person name="Henrissat B."/>
            <person name="Andreopoulos B."/>
            <person name="Martin F.M."/>
            <person name="Harder C.B."/>
            <person name="Rigling D."/>
            <person name="Ford K.L."/>
            <person name="Foster G.D."/>
            <person name="Pangilinan J."/>
            <person name="Papanicolaou A."/>
            <person name="Barry K."/>
            <person name="LaButti K."/>
            <person name="Viragh M."/>
            <person name="Koriabine M."/>
            <person name="Yan M."/>
            <person name="Riley R."/>
            <person name="Champramary S."/>
            <person name="Plett K.L."/>
            <person name="Tsai I.J."/>
            <person name="Slot J."/>
            <person name="Sipos G."/>
            <person name="Plett J."/>
            <person name="Nagy L.G."/>
            <person name="Grigoriev I.V."/>
        </authorList>
    </citation>
    <scope>NUCLEOTIDE SEQUENCE</scope>
    <source>
        <strain evidence="1">ICMP 16352</strain>
    </source>
</reference>
<sequence>MSDKGCLFSLSFAGRLVVRDAQPCKRHLAVKKDDISSTFHGPKKSQCQSCQFCNSCSLRVKQKFAKTVSDWGTERERYGASDNYPMALAEVGKKCSHSIQLILDVLHHLLLNDVQHDDTFPTVLGFAALQYLWSQKQQILLLRRHLPTDDYKLAVYIASVA</sequence>